<dbReference type="PANTHER" id="PTHR43570">
    <property type="entry name" value="ALDEHYDE DEHYDROGENASE"/>
    <property type="match status" value="1"/>
</dbReference>
<dbReference type="KEGG" id="cbae:COR50_06555"/>
<keyword evidence="2 4" id="KW-0560">Oxidoreductase</keyword>
<feature type="active site" evidence="5 6">
    <location>
        <position position="211"/>
    </location>
</feature>
<dbReference type="PANTHER" id="PTHR43570:SF16">
    <property type="entry name" value="ALDEHYDE DEHYDROGENASE TYPE III, ISOFORM Q"/>
    <property type="match status" value="1"/>
</dbReference>
<evidence type="ECO:0000256" key="3">
    <source>
        <dbReference type="ARBA" id="ARBA00023027"/>
    </source>
</evidence>
<feature type="domain" description="Aldehyde dehydrogenase" evidence="8">
    <location>
        <begin position="12"/>
        <end position="429"/>
    </location>
</feature>
<dbReference type="FunFam" id="3.40.605.10:FF:000004">
    <property type="entry name" value="Aldehyde dehydrogenase"/>
    <property type="match status" value="1"/>
</dbReference>
<dbReference type="Proteomes" id="UP000220133">
    <property type="component" value="Chromosome"/>
</dbReference>
<dbReference type="InterPro" id="IPR015590">
    <property type="entry name" value="Aldehyde_DH_dom"/>
</dbReference>
<dbReference type="SUPFAM" id="SSF53720">
    <property type="entry name" value="ALDH-like"/>
    <property type="match status" value="1"/>
</dbReference>
<dbReference type="AlphaFoldDB" id="A0A291QSG0"/>
<gene>
    <name evidence="9" type="ORF">COR50_06555</name>
</gene>
<evidence type="ECO:0000313" key="10">
    <source>
        <dbReference type="Proteomes" id="UP000220133"/>
    </source>
</evidence>
<protein>
    <recommendedName>
        <fullName evidence="4">Aldehyde dehydrogenase</fullName>
    </recommendedName>
</protein>
<evidence type="ECO:0000256" key="5">
    <source>
        <dbReference type="PIRSR" id="PIRSR036492-1"/>
    </source>
</evidence>
<dbReference type="InterPro" id="IPR016162">
    <property type="entry name" value="Ald_DH_N"/>
</dbReference>
<evidence type="ECO:0000259" key="8">
    <source>
        <dbReference type="Pfam" id="PF00171"/>
    </source>
</evidence>
<dbReference type="GO" id="GO:0004029">
    <property type="term" value="F:aldehyde dehydrogenase (NAD+) activity"/>
    <property type="evidence" value="ECO:0007669"/>
    <property type="project" value="TreeGrafter"/>
</dbReference>
<dbReference type="InterPro" id="IPR016163">
    <property type="entry name" value="Ald_DH_C"/>
</dbReference>
<evidence type="ECO:0000256" key="7">
    <source>
        <dbReference type="RuleBase" id="RU003345"/>
    </source>
</evidence>
<feature type="active site" evidence="5">
    <location>
        <position position="245"/>
    </location>
</feature>
<sequence length="457" mass="51690">MTEYSSIFKAQRDYFLSGATRSYDFRKKQLKKLRSMLQDHEQDLLDALYKDMRKPGFEAYSSELGFVYNEINHALRQLSRWMEPIPATAPLTVFPSKAKVIREPLGVVLIVAPWNYPVNLLITPLIGAMAAGNCAVLKPSELVPATSSLLARMFSENFAPDYINVVEGDGAEVVPRLMEHRFDHVFFTGSIPVGRKIYEMAARQLIPATLELGGKSPCIVDEKVDLAVAAKRIIWGKTWNAGQTCIAPDYLLVQENIKTKLIIAMQQAITDLLGQNVQESGDYARIINEKHFDRLITYLNDGKIVWGGQHDKQDLFIAPTLLTRVDLDMPVMQEEIFGPILPVLSFKDKEEALGIIRQRPFPLSCYIFTKNTAFERFFVEQLSFGGGCINNTLVHLVNTNMPFGGVGYSGLGKYHGKYSFETFSHYKSITKTGTWLDVKLKYAPYKEKLSWLKIFMS</sequence>
<dbReference type="InterPro" id="IPR012394">
    <property type="entry name" value="Aldehyde_DH_NAD(P)"/>
</dbReference>
<reference evidence="9 10" key="1">
    <citation type="submission" date="2017-10" db="EMBL/GenBank/DDBJ databases">
        <title>Paenichitinophaga pekingensis gen. nov., sp. nov., isolated from activated sludge.</title>
        <authorList>
            <person name="Jin D."/>
            <person name="Kong X."/>
            <person name="Deng Y."/>
            <person name="Bai Z."/>
        </authorList>
    </citation>
    <scope>NUCLEOTIDE SEQUENCE [LARGE SCALE GENOMIC DNA]</scope>
    <source>
        <strain evidence="9 10">13</strain>
    </source>
</reference>
<keyword evidence="3" id="KW-0520">NAD</keyword>
<dbReference type="PIRSF" id="PIRSF036492">
    <property type="entry name" value="ALDH"/>
    <property type="match status" value="1"/>
</dbReference>
<organism evidence="9 10">
    <name type="scientific">Chitinophaga caeni</name>
    <dbReference type="NCBI Taxonomy" id="2029983"/>
    <lineage>
        <taxon>Bacteria</taxon>
        <taxon>Pseudomonadati</taxon>
        <taxon>Bacteroidota</taxon>
        <taxon>Chitinophagia</taxon>
        <taxon>Chitinophagales</taxon>
        <taxon>Chitinophagaceae</taxon>
        <taxon>Chitinophaga</taxon>
    </lineage>
</organism>
<dbReference type="PROSITE" id="PS00687">
    <property type="entry name" value="ALDEHYDE_DEHYDR_GLU"/>
    <property type="match status" value="1"/>
</dbReference>
<evidence type="ECO:0000256" key="6">
    <source>
        <dbReference type="PROSITE-ProRule" id="PRU10007"/>
    </source>
</evidence>
<accession>A0A291QSG0</accession>
<dbReference type="OrthoDB" id="629320at2"/>
<dbReference type="EMBL" id="CP023777">
    <property type="protein sequence ID" value="ATL46867.1"/>
    <property type="molecule type" value="Genomic_DNA"/>
</dbReference>
<evidence type="ECO:0000256" key="1">
    <source>
        <dbReference type="ARBA" id="ARBA00009986"/>
    </source>
</evidence>
<dbReference type="CDD" id="cd07136">
    <property type="entry name" value="ALDH_YwdH-P39616"/>
    <property type="match status" value="1"/>
</dbReference>
<evidence type="ECO:0000256" key="4">
    <source>
        <dbReference type="PIRNR" id="PIRNR036492"/>
    </source>
</evidence>
<dbReference type="RefSeq" id="WP_098193253.1">
    <property type="nucleotide sequence ID" value="NZ_CP023777.1"/>
</dbReference>
<evidence type="ECO:0000256" key="2">
    <source>
        <dbReference type="ARBA" id="ARBA00023002"/>
    </source>
</evidence>
<dbReference type="Gene3D" id="3.40.309.10">
    <property type="entry name" value="Aldehyde Dehydrogenase, Chain A, domain 2"/>
    <property type="match status" value="1"/>
</dbReference>
<dbReference type="GO" id="GO:0005737">
    <property type="term" value="C:cytoplasm"/>
    <property type="evidence" value="ECO:0007669"/>
    <property type="project" value="TreeGrafter"/>
</dbReference>
<comment type="similarity">
    <text evidence="1 4 7">Belongs to the aldehyde dehydrogenase family.</text>
</comment>
<dbReference type="GO" id="GO:0006081">
    <property type="term" value="P:aldehyde metabolic process"/>
    <property type="evidence" value="ECO:0007669"/>
    <property type="project" value="InterPro"/>
</dbReference>
<dbReference type="InterPro" id="IPR029510">
    <property type="entry name" value="Ald_DH_CS_GLU"/>
</dbReference>
<evidence type="ECO:0000313" key="9">
    <source>
        <dbReference type="EMBL" id="ATL46867.1"/>
    </source>
</evidence>
<proteinExistence type="inferred from homology"/>
<name>A0A291QSG0_9BACT</name>
<dbReference type="Gene3D" id="3.40.605.10">
    <property type="entry name" value="Aldehyde Dehydrogenase, Chain A, domain 1"/>
    <property type="match status" value="1"/>
</dbReference>
<dbReference type="Pfam" id="PF00171">
    <property type="entry name" value="Aldedh"/>
    <property type="match status" value="1"/>
</dbReference>
<dbReference type="InterPro" id="IPR016161">
    <property type="entry name" value="Ald_DH/histidinol_DH"/>
</dbReference>
<keyword evidence="10" id="KW-1185">Reference proteome</keyword>
<dbReference type="FunFam" id="3.40.309.10:FF:000003">
    <property type="entry name" value="Aldehyde dehydrogenase"/>
    <property type="match status" value="1"/>
</dbReference>